<dbReference type="InterPro" id="IPR036961">
    <property type="entry name" value="Kinesin_motor_dom_sf"/>
</dbReference>
<dbReference type="PROSITE" id="PS00411">
    <property type="entry name" value="KINESIN_MOTOR_1"/>
    <property type="match status" value="1"/>
</dbReference>
<protein>
    <recommendedName>
        <fullName evidence="10">Kinesin-like protein</fullName>
    </recommendedName>
</protein>
<evidence type="ECO:0000256" key="9">
    <source>
        <dbReference type="PROSITE-ProRule" id="PRU00283"/>
    </source>
</evidence>
<dbReference type="PROSITE" id="PS50067">
    <property type="entry name" value="KINESIN_MOTOR_2"/>
    <property type="match status" value="1"/>
</dbReference>
<evidence type="ECO:0000256" key="2">
    <source>
        <dbReference type="ARBA" id="ARBA00022490"/>
    </source>
</evidence>
<keyword evidence="7" id="KW-0206">Cytoskeleton</keyword>
<keyword evidence="3 10" id="KW-0493">Microtubule</keyword>
<evidence type="ECO:0000256" key="1">
    <source>
        <dbReference type="ARBA" id="ARBA00004245"/>
    </source>
</evidence>
<evidence type="ECO:0000256" key="4">
    <source>
        <dbReference type="ARBA" id="ARBA00022741"/>
    </source>
</evidence>
<feature type="binding site" evidence="9">
    <location>
        <begin position="95"/>
        <end position="102"/>
    </location>
    <ligand>
        <name>ATP</name>
        <dbReference type="ChEBI" id="CHEBI:30616"/>
    </ligand>
</feature>
<gene>
    <name evidence="12" type="ORF">SteCoe_28238</name>
</gene>
<dbReference type="GO" id="GO:0003777">
    <property type="term" value="F:microtubule motor activity"/>
    <property type="evidence" value="ECO:0007669"/>
    <property type="project" value="InterPro"/>
</dbReference>
<dbReference type="AlphaFoldDB" id="A0A1R2B8N2"/>
<dbReference type="GO" id="GO:0007018">
    <property type="term" value="P:microtubule-based movement"/>
    <property type="evidence" value="ECO:0007669"/>
    <property type="project" value="InterPro"/>
</dbReference>
<dbReference type="GO" id="GO:0005874">
    <property type="term" value="C:microtubule"/>
    <property type="evidence" value="ECO:0007669"/>
    <property type="project" value="UniProtKB-KW"/>
</dbReference>
<dbReference type="SUPFAM" id="SSF52540">
    <property type="entry name" value="P-loop containing nucleoside triphosphate hydrolases"/>
    <property type="match status" value="1"/>
</dbReference>
<dbReference type="InterPro" id="IPR027640">
    <property type="entry name" value="Kinesin-like_fam"/>
</dbReference>
<dbReference type="Proteomes" id="UP000187209">
    <property type="component" value="Unassembled WGS sequence"/>
</dbReference>
<evidence type="ECO:0000256" key="7">
    <source>
        <dbReference type="ARBA" id="ARBA00023212"/>
    </source>
</evidence>
<sequence>MEGPRIQVVVRIRPLSAREIRKNHYEIIEVTSPCDLVVKEEKLKVDLTKYLEGHNFTFDQVFNKETTNQDIYLTCVQPLISAAFDRMKITCFAYGQTGSGKTYTMMGEKTIPGLYIMAAEDVFKILSKSHTSLKIFVSFYEIYCGKLHDLLNERQQLFAREDAKQNVNIIGLKEWSVNNVDDIMKVIDFGLSVRMTGVTGANDESSRSHAVLQISLKAANKLHGKISFIDLAGSERGADTIDNTKQTRIDGAEINKSLLALKECIRALDQEKSHTPFRGSILTQVLKDSFVGRCKTVMIANISPASNNCEHTLNTLRYADRVKELKKINKPQRREDALADALMLPRQPSNTVRQMKPANSPVSQANFVPAVPLNHNVSSKTPPPKAVEKFLSPNWMAKSEKDLMEMSEGHEKLINLILTEEEELIASHRQHIDNMVGIIKDEMGILHEVDQPGSDVDEYATALRSMLEQQILCITEIKNKLENFTSHLRTEEEMSRKFYKLQSEILDLHDN</sequence>
<proteinExistence type="inferred from homology"/>
<reference evidence="12 13" key="1">
    <citation type="submission" date="2016-11" db="EMBL/GenBank/DDBJ databases">
        <title>The macronuclear genome of Stentor coeruleus: a giant cell with tiny introns.</title>
        <authorList>
            <person name="Slabodnick M."/>
            <person name="Ruby J.G."/>
            <person name="Reiff S.B."/>
            <person name="Swart E.C."/>
            <person name="Gosai S."/>
            <person name="Prabakaran S."/>
            <person name="Witkowska E."/>
            <person name="Larue G.E."/>
            <person name="Fisher S."/>
            <person name="Freeman R.M."/>
            <person name="Gunawardena J."/>
            <person name="Chu W."/>
            <person name="Stover N.A."/>
            <person name="Gregory B.D."/>
            <person name="Nowacki M."/>
            <person name="Derisi J."/>
            <person name="Roy S.W."/>
            <person name="Marshall W.F."/>
            <person name="Sood P."/>
        </authorList>
    </citation>
    <scope>NUCLEOTIDE SEQUENCE [LARGE SCALE GENOMIC DNA]</scope>
    <source>
        <strain evidence="12">WM001</strain>
    </source>
</reference>
<evidence type="ECO:0000313" key="12">
    <source>
        <dbReference type="EMBL" id="OMJ73142.1"/>
    </source>
</evidence>
<evidence type="ECO:0000256" key="5">
    <source>
        <dbReference type="ARBA" id="ARBA00022840"/>
    </source>
</evidence>
<evidence type="ECO:0000259" key="11">
    <source>
        <dbReference type="PROSITE" id="PS50067"/>
    </source>
</evidence>
<evidence type="ECO:0000256" key="3">
    <source>
        <dbReference type="ARBA" id="ARBA00022701"/>
    </source>
</evidence>
<comment type="subcellular location">
    <subcellularLocation>
        <location evidence="1">Cytoplasm</location>
        <location evidence="1">Cytoskeleton</location>
    </subcellularLocation>
</comment>
<evidence type="ECO:0000313" key="13">
    <source>
        <dbReference type="Proteomes" id="UP000187209"/>
    </source>
</evidence>
<dbReference type="GO" id="GO:0007019">
    <property type="term" value="P:microtubule depolymerization"/>
    <property type="evidence" value="ECO:0007669"/>
    <property type="project" value="TreeGrafter"/>
</dbReference>
<dbReference type="PRINTS" id="PR00380">
    <property type="entry name" value="KINESINHEAVY"/>
</dbReference>
<feature type="domain" description="Kinesin motor" evidence="11">
    <location>
        <begin position="5"/>
        <end position="325"/>
    </location>
</feature>
<comment type="similarity">
    <text evidence="8">Belongs to the TRAFAC class myosin-kinesin ATPase superfamily. Kinesin family. KIN-13 subfamily.</text>
</comment>
<dbReference type="PANTHER" id="PTHR47971">
    <property type="entry name" value="KINESIN-RELATED PROTEIN 6"/>
    <property type="match status" value="1"/>
</dbReference>
<dbReference type="PANTHER" id="PTHR47971:SF8">
    <property type="entry name" value="KINESIN-LIKE PROTEIN"/>
    <property type="match status" value="1"/>
</dbReference>
<dbReference type="EMBL" id="MPUH01000843">
    <property type="protein sequence ID" value="OMJ73142.1"/>
    <property type="molecule type" value="Genomic_DNA"/>
</dbReference>
<dbReference type="Gene3D" id="3.40.850.10">
    <property type="entry name" value="Kinesin motor domain"/>
    <property type="match status" value="1"/>
</dbReference>
<keyword evidence="5 9" id="KW-0067">ATP-binding</keyword>
<dbReference type="SMART" id="SM00129">
    <property type="entry name" value="KISc"/>
    <property type="match status" value="1"/>
</dbReference>
<evidence type="ECO:0000256" key="10">
    <source>
        <dbReference type="RuleBase" id="RU000394"/>
    </source>
</evidence>
<dbReference type="CDD" id="cd01367">
    <property type="entry name" value="KISc_KIF2_like"/>
    <property type="match status" value="1"/>
</dbReference>
<dbReference type="GO" id="GO:0008017">
    <property type="term" value="F:microtubule binding"/>
    <property type="evidence" value="ECO:0007669"/>
    <property type="project" value="InterPro"/>
</dbReference>
<organism evidence="12 13">
    <name type="scientific">Stentor coeruleus</name>
    <dbReference type="NCBI Taxonomy" id="5963"/>
    <lineage>
        <taxon>Eukaryota</taxon>
        <taxon>Sar</taxon>
        <taxon>Alveolata</taxon>
        <taxon>Ciliophora</taxon>
        <taxon>Postciliodesmatophora</taxon>
        <taxon>Heterotrichea</taxon>
        <taxon>Heterotrichida</taxon>
        <taxon>Stentoridae</taxon>
        <taxon>Stentor</taxon>
    </lineage>
</organism>
<dbReference type="FunFam" id="3.40.850.10:FF:000012">
    <property type="entry name" value="Kinesin-like protein"/>
    <property type="match status" value="1"/>
</dbReference>
<dbReference type="OrthoDB" id="3176171at2759"/>
<comment type="caution">
    <text evidence="12">The sequence shown here is derived from an EMBL/GenBank/DDBJ whole genome shotgun (WGS) entry which is preliminary data.</text>
</comment>
<accession>A0A1R2B8N2</accession>
<keyword evidence="4 9" id="KW-0547">Nucleotide-binding</keyword>
<dbReference type="InterPro" id="IPR027417">
    <property type="entry name" value="P-loop_NTPase"/>
</dbReference>
<keyword evidence="13" id="KW-1185">Reference proteome</keyword>
<dbReference type="InterPro" id="IPR019821">
    <property type="entry name" value="Kinesin_motor_CS"/>
</dbReference>
<evidence type="ECO:0000256" key="6">
    <source>
        <dbReference type="ARBA" id="ARBA00023175"/>
    </source>
</evidence>
<dbReference type="Pfam" id="PF00225">
    <property type="entry name" value="Kinesin"/>
    <property type="match status" value="1"/>
</dbReference>
<evidence type="ECO:0000256" key="8">
    <source>
        <dbReference type="ARBA" id="ARBA00061030"/>
    </source>
</evidence>
<name>A0A1R2B8N2_9CILI</name>
<dbReference type="GO" id="GO:0005524">
    <property type="term" value="F:ATP binding"/>
    <property type="evidence" value="ECO:0007669"/>
    <property type="project" value="UniProtKB-UniRule"/>
</dbReference>
<keyword evidence="6 9" id="KW-0505">Motor protein</keyword>
<keyword evidence="2" id="KW-0963">Cytoplasm</keyword>
<dbReference type="InterPro" id="IPR001752">
    <property type="entry name" value="Kinesin_motor_dom"/>
</dbReference>